<protein>
    <submittedName>
        <fullName evidence="1">16596_t:CDS:1</fullName>
    </submittedName>
</protein>
<organism evidence="1 2">
    <name type="scientific">Acaulospora colombiana</name>
    <dbReference type="NCBI Taxonomy" id="27376"/>
    <lineage>
        <taxon>Eukaryota</taxon>
        <taxon>Fungi</taxon>
        <taxon>Fungi incertae sedis</taxon>
        <taxon>Mucoromycota</taxon>
        <taxon>Glomeromycotina</taxon>
        <taxon>Glomeromycetes</taxon>
        <taxon>Diversisporales</taxon>
        <taxon>Acaulosporaceae</taxon>
        <taxon>Acaulospora</taxon>
    </lineage>
</organism>
<dbReference type="Proteomes" id="UP000789525">
    <property type="component" value="Unassembled WGS sequence"/>
</dbReference>
<evidence type="ECO:0000313" key="2">
    <source>
        <dbReference type="Proteomes" id="UP000789525"/>
    </source>
</evidence>
<reference evidence="1" key="1">
    <citation type="submission" date="2021-06" db="EMBL/GenBank/DDBJ databases">
        <authorList>
            <person name="Kallberg Y."/>
            <person name="Tangrot J."/>
            <person name="Rosling A."/>
        </authorList>
    </citation>
    <scope>NUCLEOTIDE SEQUENCE</scope>
    <source>
        <strain evidence="1">CL356</strain>
    </source>
</reference>
<evidence type="ECO:0000313" key="1">
    <source>
        <dbReference type="EMBL" id="CAG8439083.1"/>
    </source>
</evidence>
<dbReference type="EMBL" id="CAJVPT010000119">
    <property type="protein sequence ID" value="CAG8439083.1"/>
    <property type="molecule type" value="Genomic_DNA"/>
</dbReference>
<comment type="caution">
    <text evidence="1">The sequence shown here is derived from an EMBL/GenBank/DDBJ whole genome shotgun (WGS) entry which is preliminary data.</text>
</comment>
<name>A0ACA9JW24_9GLOM</name>
<accession>A0ACA9JW24</accession>
<keyword evidence="2" id="KW-1185">Reference proteome</keyword>
<proteinExistence type="predicted"/>
<gene>
    <name evidence="1" type="ORF">ACOLOM_LOCUS110</name>
</gene>
<sequence>MPTFFPFDDTAPGLNFTSCDRPSFNRIIEDSDCEFSRISTFRRQQRRLQQRPNEQISGNVHTANDLRSGNL</sequence>